<gene>
    <name evidence="2" type="ORF">BkAM31D_06295</name>
</gene>
<dbReference type="RefSeq" id="WP_235820409.1">
    <property type="nucleotide sequence ID" value="NZ_CP020814.1"/>
</dbReference>
<sequence length="118" mass="14053">MDIGFIVNCKAIDWELRDEVIVELQVDRLNRPRYVGVAYIDEGEFTKEQSQFRYSIFQKEMSTALKGIFYGDQPFFANYPTLLNAPIYIMYKSIYPEFQRIIYYGTPIKYLKLIQYST</sequence>
<dbReference type="KEGG" id="bkw:BkAM31D_06295"/>
<name>A0A1X9M7U9_9BACI</name>
<dbReference type="Proteomes" id="UP000193006">
    <property type="component" value="Chromosome"/>
</dbReference>
<accession>A0A1X9M7U9</accession>
<organism evidence="2 3">
    <name type="scientific">Halalkalibacter krulwichiae</name>
    <dbReference type="NCBI Taxonomy" id="199441"/>
    <lineage>
        <taxon>Bacteria</taxon>
        <taxon>Bacillati</taxon>
        <taxon>Bacillota</taxon>
        <taxon>Bacilli</taxon>
        <taxon>Bacillales</taxon>
        <taxon>Bacillaceae</taxon>
        <taxon>Halalkalibacter</taxon>
    </lineage>
</organism>
<proteinExistence type="predicted"/>
<keyword evidence="3" id="KW-1185">Reference proteome</keyword>
<feature type="domain" description="Staygreen protein" evidence="1">
    <location>
        <begin position="2"/>
        <end position="108"/>
    </location>
</feature>
<dbReference type="STRING" id="199441.BkAM31D_06295"/>
<evidence type="ECO:0000313" key="3">
    <source>
        <dbReference type="Proteomes" id="UP000193006"/>
    </source>
</evidence>
<dbReference type="Pfam" id="PF12638">
    <property type="entry name" value="Staygreen"/>
    <property type="match status" value="1"/>
</dbReference>
<dbReference type="InterPro" id="IPR024438">
    <property type="entry name" value="Staygreen"/>
</dbReference>
<protein>
    <submittedName>
        <fullName evidence="2">Staygreen protein</fullName>
    </submittedName>
</protein>
<reference evidence="2 3" key="1">
    <citation type="submission" date="2017-04" db="EMBL/GenBank/DDBJ databases">
        <title>Bacillus krulwichiae AM31D Genome sequencing and assembly.</title>
        <authorList>
            <person name="Krulwich T.A."/>
            <person name="Anastor L."/>
            <person name="Ehrlich R."/>
            <person name="Ehrlich G.D."/>
            <person name="Janto B."/>
        </authorList>
    </citation>
    <scope>NUCLEOTIDE SEQUENCE [LARGE SCALE GENOMIC DNA]</scope>
    <source>
        <strain evidence="2 3">AM31D</strain>
    </source>
</reference>
<dbReference type="EMBL" id="CP020814">
    <property type="protein sequence ID" value="ARK29498.1"/>
    <property type="molecule type" value="Genomic_DNA"/>
</dbReference>
<dbReference type="AlphaFoldDB" id="A0A1X9M7U9"/>
<evidence type="ECO:0000259" key="1">
    <source>
        <dbReference type="Pfam" id="PF12638"/>
    </source>
</evidence>
<evidence type="ECO:0000313" key="2">
    <source>
        <dbReference type="EMBL" id="ARK29498.1"/>
    </source>
</evidence>